<dbReference type="InterPro" id="IPR027417">
    <property type="entry name" value="P-loop_NTPase"/>
</dbReference>
<feature type="domain" description="ATPase" evidence="1">
    <location>
        <begin position="19"/>
        <end position="262"/>
    </location>
</feature>
<dbReference type="SUPFAM" id="SSF52540">
    <property type="entry name" value="P-loop containing nucleoside triphosphate hydrolases"/>
    <property type="match status" value="1"/>
</dbReference>
<dbReference type="Gene3D" id="3.40.50.300">
    <property type="entry name" value="P-loop containing nucleotide triphosphate hydrolases"/>
    <property type="match status" value="1"/>
</dbReference>
<protein>
    <recommendedName>
        <fullName evidence="1">ATPase domain-containing protein</fullName>
    </recommendedName>
</protein>
<gene>
    <name evidence="2" type="ORF">HMPREF0645_2586</name>
</gene>
<comment type="caution">
    <text evidence="2">The sequence shown here is derived from an EMBL/GenBank/DDBJ whole genome shotgun (WGS) entry which is preliminary data.</text>
</comment>
<dbReference type="Proteomes" id="UP000003160">
    <property type="component" value="Unassembled WGS sequence"/>
</dbReference>
<name>D1Q051_9BACT</name>
<evidence type="ECO:0000313" key="3">
    <source>
        <dbReference type="Proteomes" id="UP000003160"/>
    </source>
</evidence>
<dbReference type="PANTHER" id="PTHR34301:SF8">
    <property type="entry name" value="ATPASE DOMAIN-CONTAINING PROTEIN"/>
    <property type="match status" value="1"/>
</dbReference>
<dbReference type="RefSeq" id="WP_007174981.1">
    <property type="nucleotide sequence ID" value="NZ_GG704783.1"/>
</dbReference>
<evidence type="ECO:0000259" key="1">
    <source>
        <dbReference type="Pfam" id="PF01637"/>
    </source>
</evidence>
<dbReference type="Pfam" id="PF01637">
    <property type="entry name" value="ATPase_2"/>
    <property type="match status" value="1"/>
</dbReference>
<reference evidence="2 3" key="1">
    <citation type="submission" date="2009-10" db="EMBL/GenBank/DDBJ databases">
        <authorList>
            <person name="Qin X."/>
            <person name="Bachman B."/>
            <person name="Battles P."/>
            <person name="Bell A."/>
            <person name="Bess C."/>
            <person name="Bickham C."/>
            <person name="Chaboub L."/>
            <person name="Chen D."/>
            <person name="Coyle M."/>
            <person name="Deiros D.R."/>
            <person name="Dinh H."/>
            <person name="Forbes L."/>
            <person name="Fowler G."/>
            <person name="Francisco L."/>
            <person name="Fu Q."/>
            <person name="Gubbala S."/>
            <person name="Hale W."/>
            <person name="Han Y."/>
            <person name="Hemphill L."/>
            <person name="Highlander S.K."/>
            <person name="Hirani K."/>
            <person name="Hogues M."/>
            <person name="Jackson L."/>
            <person name="Jakkamsetti A."/>
            <person name="Javaid M."/>
            <person name="Jiang H."/>
            <person name="Korchina V."/>
            <person name="Kovar C."/>
            <person name="Lara F."/>
            <person name="Lee S."/>
            <person name="Mata R."/>
            <person name="Mathew T."/>
            <person name="Moen C."/>
            <person name="Morales K."/>
            <person name="Munidasa M."/>
            <person name="Nazareth L."/>
            <person name="Ngo R."/>
            <person name="Nguyen L."/>
            <person name="Okwuonu G."/>
            <person name="Ongeri F."/>
            <person name="Patil S."/>
            <person name="Petrosino J."/>
            <person name="Pham C."/>
            <person name="Pham P."/>
            <person name="Pu L.-L."/>
            <person name="Puazo M."/>
            <person name="Raj R."/>
            <person name="Reid J."/>
            <person name="Rouhana J."/>
            <person name="Saada N."/>
            <person name="Shang Y."/>
            <person name="Simmons D."/>
            <person name="Thornton R."/>
            <person name="Warren J."/>
            <person name="Weissenberger G."/>
            <person name="Zhang J."/>
            <person name="Zhang L."/>
            <person name="Zhou C."/>
            <person name="Zhu D."/>
            <person name="Muzny D."/>
            <person name="Worley K."/>
            <person name="Gibbs R."/>
        </authorList>
    </citation>
    <scope>NUCLEOTIDE SEQUENCE [LARGE SCALE GENOMIC DNA]</scope>
    <source>
        <strain evidence="2 3">DSM 17361</strain>
    </source>
</reference>
<accession>D1Q051</accession>
<sequence length="375" mass="43287">MKSLNNPFVEYGYKGPEYFCDREQEVAQLISALHNESNVALISPRRIGKSGLIHHAFHLIREQSPDIACIYIDILNTRSQKDFIDAFASEVIAALGGNLQTALKKAASFFKGFRPTITFDEFSGAPTFSFHVEHSKESNTIEQIFKYIHQSGKRCYIAFDEFQQITNYPEPGLEALLRSQIQFVDNAYFVFAGSQQHLMSEMFLSANRPFYLASQIMNIDVIEENKYRDFANTMFRKQDRQISEETFHQIYTVVDGQTWYIQTILHQLYIMSEEPLNTETANKAIDILLNKYATAFSNYYLSLTNNQAMLLRAVAKEGIVKEPLAQNFMNKHQLPALSSTRQALNALEKKQFIYKTDAGYIVYDRFLSLWLRNRT</sequence>
<dbReference type="EMBL" id="ACKS01000107">
    <property type="protein sequence ID" value="EFA42950.1"/>
    <property type="molecule type" value="Genomic_DNA"/>
</dbReference>
<dbReference type="HOGENOM" id="CLU_053804_1_1_10"/>
<dbReference type="eggNOG" id="COG1672">
    <property type="taxonomic scope" value="Bacteria"/>
</dbReference>
<evidence type="ECO:0000313" key="2">
    <source>
        <dbReference type="EMBL" id="EFA42950.1"/>
    </source>
</evidence>
<dbReference type="PANTHER" id="PTHR34301">
    <property type="entry name" value="DNA-BINDING PROTEIN-RELATED"/>
    <property type="match status" value="1"/>
</dbReference>
<dbReference type="OrthoDB" id="9805535at2"/>
<proteinExistence type="predicted"/>
<dbReference type="GO" id="GO:0005524">
    <property type="term" value="F:ATP binding"/>
    <property type="evidence" value="ECO:0007669"/>
    <property type="project" value="InterPro"/>
</dbReference>
<organism evidence="2 3">
    <name type="scientific">Hallella bergensis DSM 17361</name>
    <dbReference type="NCBI Taxonomy" id="585502"/>
    <lineage>
        <taxon>Bacteria</taxon>
        <taxon>Pseudomonadati</taxon>
        <taxon>Bacteroidota</taxon>
        <taxon>Bacteroidia</taxon>
        <taxon>Bacteroidales</taxon>
        <taxon>Prevotellaceae</taxon>
        <taxon>Hallella</taxon>
    </lineage>
</organism>
<dbReference type="InterPro" id="IPR011579">
    <property type="entry name" value="ATPase_dom"/>
</dbReference>
<dbReference type="AlphaFoldDB" id="D1Q051"/>
<keyword evidence="3" id="KW-1185">Reference proteome</keyword>